<protein>
    <recommendedName>
        <fullName evidence="4">Transmembrane protein</fullName>
    </recommendedName>
</protein>
<keyword evidence="1" id="KW-1133">Transmembrane helix</keyword>
<evidence type="ECO:0000256" key="1">
    <source>
        <dbReference type="SAM" id="Phobius"/>
    </source>
</evidence>
<organism evidence="2 3">
    <name type="scientific">Sinorhizobium americanum</name>
    <dbReference type="NCBI Taxonomy" id="194963"/>
    <lineage>
        <taxon>Bacteria</taxon>
        <taxon>Pseudomonadati</taxon>
        <taxon>Pseudomonadota</taxon>
        <taxon>Alphaproteobacteria</taxon>
        <taxon>Hyphomicrobiales</taxon>
        <taxon>Rhizobiaceae</taxon>
        <taxon>Sinorhizobium/Ensifer group</taxon>
        <taxon>Sinorhizobium</taxon>
    </lineage>
</organism>
<dbReference type="RefSeq" id="WP_165913926.1">
    <property type="nucleotide sequence ID" value="NZ_SLVU01000004.1"/>
</dbReference>
<evidence type="ECO:0000313" key="2">
    <source>
        <dbReference type="EMBL" id="TCN32477.1"/>
    </source>
</evidence>
<keyword evidence="1" id="KW-0812">Transmembrane</keyword>
<proteinExistence type="predicted"/>
<evidence type="ECO:0000313" key="3">
    <source>
        <dbReference type="Proteomes" id="UP000295043"/>
    </source>
</evidence>
<sequence length="49" mass="5357">MAKSPKDNERLNFKVLGCEVSAIGRYAINCAVVLVLLWMAVAVVCFGAW</sequence>
<comment type="caution">
    <text evidence="2">The sequence shown here is derived from an EMBL/GenBank/DDBJ whole genome shotgun (WGS) entry which is preliminary data.</text>
</comment>
<reference evidence="2 3" key="1">
    <citation type="submission" date="2019-03" db="EMBL/GenBank/DDBJ databases">
        <title>Genomic Encyclopedia of Type Strains, Phase IV (KMG-V): Genome sequencing to study the core and pangenomes of soil and plant-associated prokaryotes.</title>
        <authorList>
            <person name="Whitman W."/>
        </authorList>
    </citation>
    <scope>NUCLEOTIDE SEQUENCE [LARGE SCALE GENOMIC DNA]</scope>
    <source>
        <strain evidence="2 3">23C40</strain>
    </source>
</reference>
<feature type="transmembrane region" description="Helical" evidence="1">
    <location>
        <begin position="26"/>
        <end position="48"/>
    </location>
</feature>
<gene>
    <name evidence="2" type="ORF">EV184_104143</name>
</gene>
<evidence type="ECO:0008006" key="4">
    <source>
        <dbReference type="Google" id="ProtNLM"/>
    </source>
</evidence>
<dbReference type="AlphaFoldDB" id="A0A4R2BX60"/>
<name>A0A4R2BX60_9HYPH</name>
<keyword evidence="1" id="KW-0472">Membrane</keyword>
<dbReference type="EMBL" id="SLVU01000004">
    <property type="protein sequence ID" value="TCN32477.1"/>
    <property type="molecule type" value="Genomic_DNA"/>
</dbReference>
<dbReference type="Proteomes" id="UP000295043">
    <property type="component" value="Unassembled WGS sequence"/>
</dbReference>
<accession>A0A4R2BX60</accession>